<evidence type="ECO:0000256" key="6">
    <source>
        <dbReference type="ARBA" id="ARBA00019964"/>
    </source>
</evidence>
<feature type="compositionally biased region" description="Polar residues" evidence="18">
    <location>
        <begin position="431"/>
        <end position="452"/>
    </location>
</feature>
<evidence type="ECO:0000256" key="14">
    <source>
        <dbReference type="ARBA" id="ARBA00023161"/>
    </source>
</evidence>
<evidence type="ECO:0000256" key="12">
    <source>
        <dbReference type="ARBA" id="ARBA00022845"/>
    </source>
</evidence>
<evidence type="ECO:0000313" key="20">
    <source>
        <dbReference type="EMBL" id="CAF0834555.1"/>
    </source>
</evidence>
<dbReference type="GO" id="GO:0048471">
    <property type="term" value="C:perinuclear region of cytoplasm"/>
    <property type="evidence" value="ECO:0007669"/>
    <property type="project" value="UniProtKB-SubCell"/>
</dbReference>
<evidence type="ECO:0000256" key="1">
    <source>
        <dbReference type="ARBA" id="ARBA00004210"/>
    </source>
</evidence>
<dbReference type="PANTHER" id="PTHR13434">
    <property type="entry name" value="PROTEIN CASC3"/>
    <property type="match status" value="1"/>
</dbReference>
<evidence type="ECO:0000256" key="15">
    <source>
        <dbReference type="ARBA" id="ARBA00023187"/>
    </source>
</evidence>
<dbReference type="GO" id="GO:0010494">
    <property type="term" value="C:cytoplasmic stress granule"/>
    <property type="evidence" value="ECO:0007669"/>
    <property type="project" value="UniProtKB-SubCell"/>
</dbReference>
<evidence type="ECO:0000256" key="17">
    <source>
        <dbReference type="ARBA" id="ARBA00023273"/>
    </source>
</evidence>
<feature type="region of interest" description="Disordered" evidence="18">
    <location>
        <begin position="562"/>
        <end position="791"/>
    </location>
</feature>
<evidence type="ECO:0000256" key="7">
    <source>
        <dbReference type="ARBA" id="ARBA00022448"/>
    </source>
</evidence>
<dbReference type="Pfam" id="PF09405">
    <property type="entry name" value="Btz"/>
    <property type="match status" value="1"/>
</dbReference>
<keyword evidence="7" id="KW-0813">Transport</keyword>
<feature type="compositionally biased region" description="Basic and acidic residues" evidence="18">
    <location>
        <begin position="842"/>
        <end position="854"/>
    </location>
</feature>
<dbReference type="GO" id="GO:0006417">
    <property type="term" value="P:regulation of translation"/>
    <property type="evidence" value="ECO:0007669"/>
    <property type="project" value="UniProtKB-KW"/>
</dbReference>
<keyword evidence="15" id="KW-0508">mRNA splicing</keyword>
<evidence type="ECO:0000313" key="21">
    <source>
        <dbReference type="Proteomes" id="UP000663845"/>
    </source>
</evidence>
<evidence type="ECO:0000256" key="16">
    <source>
        <dbReference type="ARBA" id="ARBA00023242"/>
    </source>
</evidence>
<feature type="compositionally biased region" description="Polar residues" evidence="18">
    <location>
        <begin position="956"/>
        <end position="971"/>
    </location>
</feature>
<proteinExistence type="inferred from homology"/>
<evidence type="ECO:0000256" key="3">
    <source>
        <dbReference type="ARBA" id="ARBA00004324"/>
    </source>
</evidence>
<feature type="compositionally biased region" description="Polar residues" evidence="18">
    <location>
        <begin position="874"/>
        <end position="891"/>
    </location>
</feature>
<dbReference type="GO" id="GO:0051028">
    <property type="term" value="P:mRNA transport"/>
    <property type="evidence" value="ECO:0007669"/>
    <property type="project" value="UniProtKB-KW"/>
</dbReference>
<dbReference type="GO" id="GO:0000184">
    <property type="term" value="P:nuclear-transcribed mRNA catabolic process, nonsense-mediated decay"/>
    <property type="evidence" value="ECO:0007669"/>
    <property type="project" value="UniProtKB-KW"/>
</dbReference>
<feature type="region of interest" description="Disordered" evidence="18">
    <location>
        <begin position="874"/>
        <end position="922"/>
    </location>
</feature>
<keyword evidence="17" id="KW-0966">Cell projection</keyword>
<evidence type="ECO:0000256" key="9">
    <source>
        <dbReference type="ARBA" id="ARBA00022664"/>
    </source>
</evidence>
<keyword evidence="13" id="KW-0694">RNA-binding</keyword>
<gene>
    <name evidence="20" type="ORF">JYZ213_LOCUS7021</name>
</gene>
<keyword evidence="11" id="KW-0509">mRNA transport</keyword>
<feature type="region of interest" description="Disordered" evidence="18">
    <location>
        <begin position="825"/>
        <end position="854"/>
    </location>
</feature>
<feature type="domain" description="Btz" evidence="19">
    <location>
        <begin position="648"/>
        <end position="763"/>
    </location>
</feature>
<feature type="compositionally biased region" description="Basic and acidic residues" evidence="18">
    <location>
        <begin position="153"/>
        <end position="185"/>
    </location>
</feature>
<keyword evidence="9" id="KW-0507">mRNA processing</keyword>
<feature type="region of interest" description="Disordered" evidence="18">
    <location>
        <begin position="796"/>
        <end position="815"/>
    </location>
</feature>
<feature type="compositionally biased region" description="Basic and acidic residues" evidence="18">
    <location>
        <begin position="645"/>
        <end position="654"/>
    </location>
</feature>
<name>A0A813UTA3_9BILA</name>
<feature type="compositionally biased region" description="Polar residues" evidence="18">
    <location>
        <begin position="14"/>
        <end position="31"/>
    </location>
</feature>
<dbReference type="GO" id="GO:0016607">
    <property type="term" value="C:nuclear speck"/>
    <property type="evidence" value="ECO:0007669"/>
    <property type="project" value="UniProtKB-SubCell"/>
</dbReference>
<dbReference type="GO" id="GO:0005681">
    <property type="term" value="C:spliceosomal complex"/>
    <property type="evidence" value="ECO:0007669"/>
    <property type="project" value="UniProtKB-KW"/>
</dbReference>
<dbReference type="AlphaFoldDB" id="A0A813UTA3"/>
<dbReference type="GO" id="GO:0008380">
    <property type="term" value="P:RNA splicing"/>
    <property type="evidence" value="ECO:0007669"/>
    <property type="project" value="UniProtKB-KW"/>
</dbReference>
<evidence type="ECO:0000256" key="4">
    <source>
        <dbReference type="ARBA" id="ARBA00004556"/>
    </source>
</evidence>
<feature type="region of interest" description="Disordered" evidence="18">
    <location>
        <begin position="36"/>
        <end position="226"/>
    </location>
</feature>
<evidence type="ECO:0000256" key="10">
    <source>
        <dbReference type="ARBA" id="ARBA00022728"/>
    </source>
</evidence>
<keyword evidence="14" id="KW-0866">Nonsense-mediated mRNA decay</keyword>
<feature type="compositionally biased region" description="Basic and acidic residues" evidence="18">
    <location>
        <begin position="701"/>
        <end position="733"/>
    </location>
</feature>
<keyword evidence="8" id="KW-0963">Cytoplasm</keyword>
<feature type="compositionally biased region" description="Basic and acidic residues" evidence="18">
    <location>
        <begin position="124"/>
        <end position="135"/>
    </location>
</feature>
<comment type="subcellular location">
    <subcellularLocation>
        <location evidence="2">Cell projection</location>
        <location evidence="2">Dendrite</location>
    </subcellularLocation>
    <subcellularLocation>
        <location evidence="1">Cytoplasm</location>
        <location evidence="1">Stress granule</location>
    </subcellularLocation>
    <subcellularLocation>
        <location evidence="4">Cytoplasm</location>
        <location evidence="4">Perinuclear region</location>
    </subcellularLocation>
    <subcellularLocation>
        <location evidence="3">Nucleus speckle</location>
    </subcellularLocation>
</comment>
<protein>
    <recommendedName>
        <fullName evidence="6">Protein CASC3</fullName>
    </recommendedName>
</protein>
<comment type="caution">
    <text evidence="20">The sequence shown here is derived from an EMBL/GenBank/DDBJ whole genome shotgun (WGS) entry which is preliminary data.</text>
</comment>
<feature type="region of interest" description="Disordered" evidence="18">
    <location>
        <begin position="405"/>
        <end position="467"/>
    </location>
</feature>
<keyword evidence="12" id="KW-0810">Translation regulation</keyword>
<evidence type="ECO:0000256" key="18">
    <source>
        <dbReference type="SAM" id="MobiDB-lite"/>
    </source>
</evidence>
<feature type="domain" description="Btz" evidence="19">
    <location>
        <begin position="103"/>
        <end position="215"/>
    </location>
</feature>
<feature type="compositionally biased region" description="Basic and acidic residues" evidence="18">
    <location>
        <begin position="672"/>
        <end position="683"/>
    </location>
</feature>
<evidence type="ECO:0000259" key="19">
    <source>
        <dbReference type="SMART" id="SM01044"/>
    </source>
</evidence>
<organism evidence="20 21">
    <name type="scientific">Adineta steineri</name>
    <dbReference type="NCBI Taxonomy" id="433720"/>
    <lineage>
        <taxon>Eukaryota</taxon>
        <taxon>Metazoa</taxon>
        <taxon>Spiralia</taxon>
        <taxon>Gnathifera</taxon>
        <taxon>Rotifera</taxon>
        <taxon>Eurotatoria</taxon>
        <taxon>Bdelloidea</taxon>
        <taxon>Adinetida</taxon>
        <taxon>Adinetidae</taxon>
        <taxon>Adineta</taxon>
    </lineage>
</organism>
<evidence type="ECO:0000256" key="2">
    <source>
        <dbReference type="ARBA" id="ARBA00004279"/>
    </source>
</evidence>
<keyword evidence="10" id="KW-0747">Spliceosome</keyword>
<dbReference type="Proteomes" id="UP000663845">
    <property type="component" value="Unassembled WGS sequence"/>
</dbReference>
<evidence type="ECO:0000256" key="11">
    <source>
        <dbReference type="ARBA" id="ARBA00022816"/>
    </source>
</evidence>
<dbReference type="GO" id="GO:0030425">
    <property type="term" value="C:dendrite"/>
    <property type="evidence" value="ECO:0007669"/>
    <property type="project" value="UniProtKB-SubCell"/>
</dbReference>
<feature type="compositionally biased region" description="Polar residues" evidence="18">
    <location>
        <begin position="796"/>
        <end position="807"/>
    </location>
</feature>
<feature type="compositionally biased region" description="Polar residues" evidence="18">
    <location>
        <begin position="405"/>
        <end position="421"/>
    </location>
</feature>
<sequence length="1067" mass="127188">MSESSQVCEIIINKNDQQQEETSLTNDESNMISITDEKTIIVENESESGKTTDDEYEDLEDDDEEEEETSISKKNLTKKTKNNDELHINIKPRRINQKRQDDEHSEGYEDDDDDDHQNVPKVIGDSKKSDKPKEILDDDNNTQSPAYIPRKGKFYEHDDRTLSENDRPKQNDNRFYKDSDGKWQHDLFYQDEQKSKSRHSLQNYNGNHYERSYNGNGEQPRSNNFISRPYKRYTGYQQPQRYTSSYRQRLSHDNYNNSPKVPINSFDLKDYNRPLSYNRTGYNKDMTTTITSKEAHVTSHQQRHDNNPLQIDERTFHRRRDFKNSQFQQQENGSKIINNFNRNDQKRFSEQINGNDRFKDNNEYYNHARKNQQDFKKYELYENKNTLPPRFQTNNNNNNRTLIQKQQFQQKPSSNLSSDITNNDRPKRYSNMRNSMTNYNQQQTLSSQLQHYQDQRSNKLEQNDWPQAPSPPISFLPQQIITPQMFYQQQQQQQSRYVPVNLSQMSISQQNILIFKHLIFDWFIIHVLPSSISPLRNSTLNFALKMSESSQVCEIIINKNDQQQEETSLTNDESNMISITDEKTVILENESESGKTTDDEYEDLEDDDDEEEEEETSISKKNLSKKTKNNDELHINIKPRRINQKRQDDEHSEGYEDDDDDDDHQNVPKVIGDSKKSDKAKEILDDDNNTQSPAYIPRKGKFYEHDDRTLSENDRPKQNDNRFYKDSDGKWQHDLFYQDEQKSKSRHSLQNYNGNHYERSYNGNGEQPRSNNFISRPYKRYSGYQQPQRYTSSYRQRLSHDNYNNSPKVPINSFDLKDYNRPLSYNRTGYNKDMTTTTTTSKEAHVTSRQQRHDNNPLQIDERTFHRRRDFKNSQFQQQENGSKINNNFNRNDQKRFSEQINGNDRFKDNNEYYNHTRKNQQDFKKYELYENKNTLPPRFQTNNNNNNNRTLIQKQQFQQKPSSNLSSDVTNNDRPKRYSNMRNSMTNYTQQQTLSSQLQHYQDQRSNKLEQNDWPQAPSPPISFLPQQIITPQMFYQQQQQQQSRYVPVNLSQMSISQQVKQNILF</sequence>
<evidence type="ECO:0000256" key="8">
    <source>
        <dbReference type="ARBA" id="ARBA00022490"/>
    </source>
</evidence>
<feature type="compositionally biased region" description="Acidic residues" evidence="18">
    <location>
        <begin position="54"/>
        <end position="69"/>
    </location>
</feature>
<dbReference type="InterPro" id="IPR028544">
    <property type="entry name" value="CASC3"/>
</dbReference>
<dbReference type="PANTHER" id="PTHR13434:SF0">
    <property type="entry name" value="PROTEIN CASC3"/>
    <property type="match status" value="1"/>
</dbReference>
<dbReference type="EMBL" id="CAJNOG010000045">
    <property type="protein sequence ID" value="CAF0834555.1"/>
    <property type="molecule type" value="Genomic_DNA"/>
</dbReference>
<feature type="region of interest" description="Disordered" evidence="18">
    <location>
        <begin position="956"/>
        <end position="982"/>
    </location>
</feature>
<evidence type="ECO:0000256" key="5">
    <source>
        <dbReference type="ARBA" id="ARBA00009548"/>
    </source>
</evidence>
<reference evidence="20" key="1">
    <citation type="submission" date="2021-02" db="EMBL/GenBank/DDBJ databases">
        <authorList>
            <person name="Nowell W R."/>
        </authorList>
    </citation>
    <scope>NUCLEOTIDE SEQUENCE</scope>
</reference>
<keyword evidence="16" id="KW-0539">Nucleus</keyword>
<comment type="similarity">
    <text evidence="5">Belongs to the CASC3 family.</text>
</comment>
<dbReference type="GO" id="GO:0035145">
    <property type="term" value="C:exon-exon junction complex"/>
    <property type="evidence" value="ECO:0007669"/>
    <property type="project" value="InterPro"/>
</dbReference>
<evidence type="ECO:0000256" key="13">
    <source>
        <dbReference type="ARBA" id="ARBA00022884"/>
    </source>
</evidence>
<dbReference type="InterPro" id="IPR018545">
    <property type="entry name" value="Btz_dom"/>
</dbReference>
<feature type="compositionally biased region" description="Polar residues" evidence="18">
    <location>
        <begin position="562"/>
        <end position="578"/>
    </location>
</feature>
<feature type="compositionally biased region" description="Acidic residues" evidence="18">
    <location>
        <begin position="599"/>
        <end position="616"/>
    </location>
</feature>
<feature type="compositionally biased region" description="Basic and acidic residues" evidence="18">
    <location>
        <begin position="453"/>
        <end position="462"/>
    </location>
</feature>
<dbReference type="GO" id="GO:0006397">
    <property type="term" value="P:mRNA processing"/>
    <property type="evidence" value="ECO:0007669"/>
    <property type="project" value="UniProtKB-KW"/>
</dbReference>
<accession>A0A813UTA3</accession>
<dbReference type="SMART" id="SM01044">
    <property type="entry name" value="Btz"/>
    <property type="match status" value="2"/>
</dbReference>
<feature type="compositionally biased region" description="Basic and acidic residues" evidence="18">
    <location>
        <begin position="98"/>
        <end position="107"/>
    </location>
</feature>
<feature type="compositionally biased region" description="Polar residues" evidence="18">
    <location>
        <begin position="761"/>
        <end position="774"/>
    </location>
</feature>
<feature type="compositionally biased region" description="Polar residues" evidence="18">
    <location>
        <begin position="213"/>
        <end position="226"/>
    </location>
</feature>
<dbReference type="GO" id="GO:0003729">
    <property type="term" value="F:mRNA binding"/>
    <property type="evidence" value="ECO:0007669"/>
    <property type="project" value="InterPro"/>
</dbReference>
<feature type="region of interest" description="Disordered" evidence="18">
    <location>
        <begin position="12"/>
        <end position="31"/>
    </location>
</feature>